<evidence type="ECO:0000313" key="3">
    <source>
        <dbReference type="EMBL" id="KAH3669987.1"/>
    </source>
</evidence>
<feature type="region of interest" description="Disordered" evidence="1">
    <location>
        <begin position="144"/>
        <end position="169"/>
    </location>
</feature>
<name>A0A9P8PEU7_9ASCO</name>
<evidence type="ECO:0000313" key="4">
    <source>
        <dbReference type="Proteomes" id="UP000788993"/>
    </source>
</evidence>
<gene>
    <name evidence="3" type="ORF">OGATHE_002800</name>
</gene>
<reference evidence="3" key="2">
    <citation type="submission" date="2021-01" db="EMBL/GenBank/DDBJ databases">
        <authorList>
            <person name="Schikora-Tamarit M.A."/>
        </authorList>
    </citation>
    <scope>NUCLEOTIDE SEQUENCE</scope>
    <source>
        <strain evidence="3">NCAIM Y.01608</strain>
    </source>
</reference>
<accession>A0A9P8PEU7</accession>
<feature type="signal peptide" evidence="2">
    <location>
        <begin position="1"/>
        <end position="21"/>
    </location>
</feature>
<organism evidence="3 4">
    <name type="scientific">Ogataea polymorpha</name>
    <dbReference type="NCBI Taxonomy" id="460523"/>
    <lineage>
        <taxon>Eukaryota</taxon>
        <taxon>Fungi</taxon>
        <taxon>Dikarya</taxon>
        <taxon>Ascomycota</taxon>
        <taxon>Saccharomycotina</taxon>
        <taxon>Pichiomycetes</taxon>
        <taxon>Pichiales</taxon>
        <taxon>Pichiaceae</taxon>
        <taxon>Ogataea</taxon>
    </lineage>
</organism>
<sequence>MLGYKILAAATFLLALAPARPVGDDWQSETTSTAYVTVTAPKHPYSTHSSDNEVVSTTKTSDCEESSSTPVTSHSSSLTSIITVPSSHSSVITSTSSEPPTTWTTVITTEGSTVTTGCVITTQTFEEFTTVFTTYCPLPSTTTHSIETPSSVPPHSSVVPPPASSKSILSESSPAVPVVSSTYPPPFSVTSGTSTSVIKTVTPVSSTKVGSSWSGSPPVFTAVPGNGTSIHTLPSGSSVAIETNLHAGAAGLNVGLQSTYAFVLALMVAFA</sequence>
<dbReference type="Proteomes" id="UP000788993">
    <property type="component" value="Unassembled WGS sequence"/>
</dbReference>
<feature type="chain" id="PRO_5040173617" evidence="2">
    <location>
        <begin position="22"/>
        <end position="271"/>
    </location>
</feature>
<dbReference type="EMBL" id="JAEUBD010000983">
    <property type="protein sequence ID" value="KAH3669987.1"/>
    <property type="molecule type" value="Genomic_DNA"/>
</dbReference>
<reference evidence="3" key="1">
    <citation type="journal article" date="2021" name="Open Biol.">
        <title>Shared evolutionary footprints suggest mitochondrial oxidative damage underlies multiple complex I losses in fungi.</title>
        <authorList>
            <person name="Schikora-Tamarit M.A."/>
            <person name="Marcet-Houben M."/>
            <person name="Nosek J."/>
            <person name="Gabaldon T."/>
        </authorList>
    </citation>
    <scope>NUCLEOTIDE SEQUENCE</scope>
    <source>
        <strain evidence="3">NCAIM Y.01608</strain>
    </source>
</reference>
<protein>
    <submittedName>
        <fullName evidence="3">Uncharacterized protein</fullName>
    </submittedName>
</protein>
<evidence type="ECO:0000256" key="2">
    <source>
        <dbReference type="SAM" id="SignalP"/>
    </source>
</evidence>
<feature type="compositionally biased region" description="Low complexity" evidence="1">
    <location>
        <begin position="66"/>
        <end position="75"/>
    </location>
</feature>
<feature type="region of interest" description="Disordered" evidence="1">
    <location>
        <begin position="45"/>
        <end position="75"/>
    </location>
</feature>
<evidence type="ECO:0000256" key="1">
    <source>
        <dbReference type="SAM" id="MobiDB-lite"/>
    </source>
</evidence>
<feature type="compositionally biased region" description="Low complexity" evidence="1">
    <location>
        <begin position="149"/>
        <end position="158"/>
    </location>
</feature>
<dbReference type="AlphaFoldDB" id="A0A9P8PEU7"/>
<comment type="caution">
    <text evidence="3">The sequence shown here is derived from an EMBL/GenBank/DDBJ whole genome shotgun (WGS) entry which is preliminary data.</text>
</comment>
<keyword evidence="2" id="KW-0732">Signal</keyword>
<proteinExistence type="predicted"/>
<feature type="compositionally biased region" description="Polar residues" evidence="1">
    <location>
        <begin position="46"/>
        <end position="60"/>
    </location>
</feature>
<keyword evidence="4" id="KW-1185">Reference proteome</keyword>